<reference evidence="2 3" key="1">
    <citation type="submission" date="2021-03" db="EMBL/GenBank/DDBJ databases">
        <title>Sequencing the genomes of 1000 actinobacteria strains.</title>
        <authorList>
            <person name="Klenk H.-P."/>
        </authorList>
    </citation>
    <scope>NUCLEOTIDE SEQUENCE [LARGE SCALE GENOMIC DNA]</scope>
    <source>
        <strain evidence="2 3">DSM 12936</strain>
    </source>
</reference>
<name>A0ABS4Z7Y7_9ACTN</name>
<proteinExistence type="predicted"/>
<sequence>MRIVIFGNGLIGSQAAARLLEAGHDVTALGRDDVDTTTGRGVAAAVAGAEVVVDLTNSPSWADDDVLAFFTDSTRHLLEAGAAAGVRHHVILSVVGADRLPDAGYLRAKVAQEALVAAGPLPFSVVRSTQFFEFVAGIADAATTDGVVRVTPAHLQPIASRDVVAHLADVVAGPPLDRAVEIAGPEPLGMDELVRRLFASTGDPRTVLPDPQAGYFGAVLTDASITPTPGAELWTAPTSFDVWLAEQSERAAA</sequence>
<dbReference type="Pfam" id="PF13460">
    <property type="entry name" value="NAD_binding_10"/>
    <property type="match status" value="1"/>
</dbReference>
<feature type="domain" description="NAD(P)-binding" evidence="1">
    <location>
        <begin position="7"/>
        <end position="133"/>
    </location>
</feature>
<keyword evidence="3" id="KW-1185">Reference proteome</keyword>
<evidence type="ECO:0000313" key="3">
    <source>
        <dbReference type="Proteomes" id="UP000758168"/>
    </source>
</evidence>
<gene>
    <name evidence="2" type="ORF">JOF54_002081</name>
</gene>
<dbReference type="SUPFAM" id="SSF51735">
    <property type="entry name" value="NAD(P)-binding Rossmann-fold domains"/>
    <property type="match status" value="1"/>
</dbReference>
<protein>
    <submittedName>
        <fullName evidence="2">Uncharacterized protein YbjT (DUF2867 family)</fullName>
    </submittedName>
</protein>
<comment type="caution">
    <text evidence="2">The sequence shown here is derived from an EMBL/GenBank/DDBJ whole genome shotgun (WGS) entry which is preliminary data.</text>
</comment>
<evidence type="ECO:0000313" key="2">
    <source>
        <dbReference type="EMBL" id="MBP2417159.1"/>
    </source>
</evidence>
<accession>A0ABS4Z7Y7</accession>
<dbReference type="InterPro" id="IPR036291">
    <property type="entry name" value="NAD(P)-bd_dom_sf"/>
</dbReference>
<organism evidence="2 3">
    <name type="scientific">Microlunatus capsulatus</name>
    <dbReference type="NCBI Taxonomy" id="99117"/>
    <lineage>
        <taxon>Bacteria</taxon>
        <taxon>Bacillati</taxon>
        <taxon>Actinomycetota</taxon>
        <taxon>Actinomycetes</taxon>
        <taxon>Propionibacteriales</taxon>
        <taxon>Propionibacteriaceae</taxon>
        <taxon>Microlunatus</taxon>
    </lineage>
</organism>
<dbReference type="Gene3D" id="3.40.50.720">
    <property type="entry name" value="NAD(P)-binding Rossmann-like Domain"/>
    <property type="match status" value="1"/>
</dbReference>
<dbReference type="EMBL" id="JAGIOB010000001">
    <property type="protein sequence ID" value="MBP2417159.1"/>
    <property type="molecule type" value="Genomic_DNA"/>
</dbReference>
<evidence type="ECO:0000259" key="1">
    <source>
        <dbReference type="Pfam" id="PF13460"/>
    </source>
</evidence>
<dbReference type="RefSeq" id="WP_210055411.1">
    <property type="nucleotide sequence ID" value="NZ_BAAAMH010000019.1"/>
</dbReference>
<dbReference type="Proteomes" id="UP000758168">
    <property type="component" value="Unassembled WGS sequence"/>
</dbReference>
<dbReference type="InterPro" id="IPR016040">
    <property type="entry name" value="NAD(P)-bd_dom"/>
</dbReference>